<feature type="region of interest" description="Disordered" evidence="6">
    <location>
        <begin position="135"/>
        <end position="166"/>
    </location>
</feature>
<evidence type="ECO:0000256" key="6">
    <source>
        <dbReference type="SAM" id="MobiDB-lite"/>
    </source>
</evidence>
<evidence type="ECO:0000256" key="3">
    <source>
        <dbReference type="ARBA" id="ARBA00023082"/>
    </source>
</evidence>
<dbReference type="PANTHER" id="PTHR43133:SF8">
    <property type="entry name" value="RNA POLYMERASE SIGMA FACTOR HI_1459-RELATED"/>
    <property type="match status" value="1"/>
</dbReference>
<evidence type="ECO:0000313" key="9">
    <source>
        <dbReference type="EMBL" id="GAA4702037.1"/>
    </source>
</evidence>
<keyword evidence="2" id="KW-0805">Transcription regulation</keyword>
<keyword evidence="4" id="KW-0238">DNA-binding</keyword>
<keyword evidence="5" id="KW-0804">Transcription</keyword>
<dbReference type="InterPro" id="IPR007627">
    <property type="entry name" value="RNA_pol_sigma70_r2"/>
</dbReference>
<feature type="domain" description="RNA polymerase sigma-70 region 2" evidence="7">
    <location>
        <begin position="14"/>
        <end position="74"/>
    </location>
</feature>
<feature type="domain" description="RNA polymerase sigma factor 70 region 4 type 2" evidence="8">
    <location>
        <begin position="97"/>
        <end position="148"/>
    </location>
</feature>
<dbReference type="Gene3D" id="1.10.1740.10">
    <property type="match status" value="1"/>
</dbReference>
<dbReference type="Pfam" id="PF08281">
    <property type="entry name" value="Sigma70_r4_2"/>
    <property type="match status" value="1"/>
</dbReference>
<dbReference type="InterPro" id="IPR039425">
    <property type="entry name" value="RNA_pol_sigma-70-like"/>
</dbReference>
<gene>
    <name evidence="9" type="ORF">GCM10023349_19010</name>
</gene>
<dbReference type="NCBIfam" id="TIGR02937">
    <property type="entry name" value="sigma70-ECF"/>
    <property type="match status" value="1"/>
</dbReference>
<evidence type="ECO:0000259" key="8">
    <source>
        <dbReference type="Pfam" id="PF08281"/>
    </source>
</evidence>
<evidence type="ECO:0000256" key="5">
    <source>
        <dbReference type="ARBA" id="ARBA00023163"/>
    </source>
</evidence>
<dbReference type="Proteomes" id="UP001499974">
    <property type="component" value="Unassembled WGS sequence"/>
</dbReference>
<dbReference type="InterPro" id="IPR036388">
    <property type="entry name" value="WH-like_DNA-bd_sf"/>
</dbReference>
<dbReference type="SUPFAM" id="SSF88659">
    <property type="entry name" value="Sigma3 and sigma4 domains of RNA polymerase sigma factors"/>
    <property type="match status" value="1"/>
</dbReference>
<keyword evidence="10" id="KW-1185">Reference proteome</keyword>
<dbReference type="Gene3D" id="1.10.10.10">
    <property type="entry name" value="Winged helix-like DNA-binding domain superfamily/Winged helix DNA-binding domain"/>
    <property type="match status" value="1"/>
</dbReference>
<keyword evidence="3" id="KW-0731">Sigma factor</keyword>
<dbReference type="RefSeq" id="WP_345521009.1">
    <property type="nucleotide sequence ID" value="NZ_BAABKM010000002.1"/>
</dbReference>
<name>A0ABP8XA77_9ACTN</name>
<dbReference type="Pfam" id="PF04542">
    <property type="entry name" value="Sigma70_r2"/>
    <property type="match status" value="1"/>
</dbReference>
<dbReference type="InterPro" id="IPR013324">
    <property type="entry name" value="RNA_pol_sigma_r3/r4-like"/>
</dbReference>
<evidence type="ECO:0000256" key="4">
    <source>
        <dbReference type="ARBA" id="ARBA00023125"/>
    </source>
</evidence>
<proteinExistence type="inferred from homology"/>
<dbReference type="CDD" id="cd06171">
    <property type="entry name" value="Sigma70_r4"/>
    <property type="match status" value="1"/>
</dbReference>
<accession>A0ABP8XA77</accession>
<organism evidence="9 10">
    <name type="scientific">Nocardioides conyzicola</name>
    <dbReference type="NCBI Taxonomy" id="1651781"/>
    <lineage>
        <taxon>Bacteria</taxon>
        <taxon>Bacillati</taxon>
        <taxon>Actinomycetota</taxon>
        <taxon>Actinomycetes</taxon>
        <taxon>Propionibacteriales</taxon>
        <taxon>Nocardioidaceae</taxon>
        <taxon>Nocardioides</taxon>
    </lineage>
</organism>
<reference evidence="10" key="1">
    <citation type="journal article" date="2019" name="Int. J. Syst. Evol. Microbiol.">
        <title>The Global Catalogue of Microorganisms (GCM) 10K type strain sequencing project: providing services to taxonomists for standard genome sequencing and annotation.</title>
        <authorList>
            <consortium name="The Broad Institute Genomics Platform"/>
            <consortium name="The Broad Institute Genome Sequencing Center for Infectious Disease"/>
            <person name="Wu L."/>
            <person name="Ma J."/>
        </authorList>
    </citation>
    <scope>NUCLEOTIDE SEQUENCE [LARGE SCALE GENOMIC DNA]</scope>
    <source>
        <strain evidence="10">JCM 18531</strain>
    </source>
</reference>
<feature type="compositionally biased region" description="Basic and acidic residues" evidence="6">
    <location>
        <begin position="144"/>
        <end position="157"/>
    </location>
</feature>
<comment type="caution">
    <text evidence="9">The sequence shown here is derived from an EMBL/GenBank/DDBJ whole genome shotgun (WGS) entry which is preliminary data.</text>
</comment>
<evidence type="ECO:0000256" key="2">
    <source>
        <dbReference type="ARBA" id="ARBA00023015"/>
    </source>
</evidence>
<protein>
    <submittedName>
        <fullName evidence="9">SigE family RNA polymerase sigma factor</fullName>
    </submittedName>
</protein>
<dbReference type="SUPFAM" id="SSF88946">
    <property type="entry name" value="Sigma2 domain of RNA polymerase sigma factors"/>
    <property type="match status" value="1"/>
</dbReference>
<comment type="similarity">
    <text evidence="1">Belongs to the sigma-70 factor family. ECF subfamily.</text>
</comment>
<sequence length="166" mass="18592">MDEDFADFAAVQTRPLLGFAHALTADPHDAWDLTQETLARMGERWGRSSFDEPAAYARTVMVRLNIDRIRRLRRELPLLGGPREEAPVDLVGEADAWLVEALVTLSPRQRTALALRYVEDLDVRGIAERMGCSEGTVKSQLSRGTERLREHAREHGPLRTGTTTGD</sequence>
<dbReference type="PANTHER" id="PTHR43133">
    <property type="entry name" value="RNA POLYMERASE ECF-TYPE SIGMA FACTO"/>
    <property type="match status" value="1"/>
</dbReference>
<evidence type="ECO:0000259" key="7">
    <source>
        <dbReference type="Pfam" id="PF04542"/>
    </source>
</evidence>
<evidence type="ECO:0000313" key="10">
    <source>
        <dbReference type="Proteomes" id="UP001499974"/>
    </source>
</evidence>
<dbReference type="InterPro" id="IPR013249">
    <property type="entry name" value="RNA_pol_sigma70_r4_t2"/>
</dbReference>
<dbReference type="InterPro" id="IPR014284">
    <property type="entry name" value="RNA_pol_sigma-70_dom"/>
</dbReference>
<dbReference type="InterPro" id="IPR013325">
    <property type="entry name" value="RNA_pol_sigma_r2"/>
</dbReference>
<evidence type="ECO:0000256" key="1">
    <source>
        <dbReference type="ARBA" id="ARBA00010641"/>
    </source>
</evidence>
<dbReference type="EMBL" id="BAABKM010000002">
    <property type="protein sequence ID" value="GAA4702037.1"/>
    <property type="molecule type" value="Genomic_DNA"/>
</dbReference>